<dbReference type="GO" id="GO:0004519">
    <property type="term" value="F:endonuclease activity"/>
    <property type="evidence" value="ECO:0007669"/>
    <property type="project" value="UniProtKB-KW"/>
</dbReference>
<dbReference type="EMBL" id="BJYT01000004">
    <property type="protein sequence ID" value="GEO08898.1"/>
    <property type="molecule type" value="Genomic_DNA"/>
</dbReference>
<protein>
    <submittedName>
        <fullName evidence="2">Endonuclease</fullName>
    </submittedName>
</protein>
<dbReference type="Gene3D" id="3.60.10.10">
    <property type="entry name" value="Endonuclease/exonuclease/phosphatase"/>
    <property type="match status" value="1"/>
</dbReference>
<dbReference type="SUPFAM" id="SSF56219">
    <property type="entry name" value="DNase I-like"/>
    <property type="match status" value="1"/>
</dbReference>
<accession>A0A512BAB5</accession>
<name>A0A512BAB5_9BACT</name>
<dbReference type="InterPro" id="IPR050410">
    <property type="entry name" value="CCR4/nocturin_mRNA_transcr"/>
</dbReference>
<proteinExistence type="predicted"/>
<dbReference type="AlphaFoldDB" id="A0A512BAB5"/>
<dbReference type="CDD" id="cd09083">
    <property type="entry name" value="EEP-1"/>
    <property type="match status" value="1"/>
</dbReference>
<dbReference type="InterPro" id="IPR036691">
    <property type="entry name" value="Endo/exonu/phosph_ase_sf"/>
</dbReference>
<evidence type="ECO:0000313" key="2">
    <source>
        <dbReference type="EMBL" id="GEO08898.1"/>
    </source>
</evidence>
<reference evidence="2 3" key="1">
    <citation type="submission" date="2019-07" db="EMBL/GenBank/DDBJ databases">
        <title>Whole genome shotgun sequence of Segetibacter aerophilus NBRC 106135.</title>
        <authorList>
            <person name="Hosoyama A."/>
            <person name="Uohara A."/>
            <person name="Ohji S."/>
            <person name="Ichikawa N."/>
        </authorList>
    </citation>
    <scope>NUCLEOTIDE SEQUENCE [LARGE SCALE GENOMIC DNA]</scope>
    <source>
        <strain evidence="2 3">NBRC 106135</strain>
    </source>
</reference>
<keyword evidence="3" id="KW-1185">Reference proteome</keyword>
<organism evidence="2 3">
    <name type="scientific">Segetibacter aerophilus</name>
    <dbReference type="NCBI Taxonomy" id="670293"/>
    <lineage>
        <taxon>Bacteria</taxon>
        <taxon>Pseudomonadati</taxon>
        <taxon>Bacteroidota</taxon>
        <taxon>Chitinophagia</taxon>
        <taxon>Chitinophagales</taxon>
        <taxon>Chitinophagaceae</taxon>
        <taxon>Segetibacter</taxon>
    </lineage>
</organism>
<sequence length="288" mass="32661">MNRRLNFQMMNVRMWMAGAFLILGSVSISAQRITIGTFNIRYDNPRDTGNLWVDRAPIVSNLIRFHDFDVLGTQEGLPNQVNDIAAALPEYARYGKGRDDGQDAGEHSAIFYKKDRFTLLKSGDFWLSETPDKPGKGWDATCCNRICSWVYLEDKKTKKRLYAFNVHFDHQGVVARRESSKLILAKIQEIAGQAPVLLTGDLNGGRDSEWYQALATSNLLTDVFASTKFPYANNASFNSFRTPRGKTVIDHIFMTKHFTAVKWGILTDTYFGKYPSDHFPVLAVVELK</sequence>
<comment type="caution">
    <text evidence="2">The sequence shown here is derived from an EMBL/GenBank/DDBJ whole genome shotgun (WGS) entry which is preliminary data.</text>
</comment>
<keyword evidence="2" id="KW-0540">Nuclease</keyword>
<dbReference type="Proteomes" id="UP000321513">
    <property type="component" value="Unassembled WGS sequence"/>
</dbReference>
<dbReference type="GO" id="GO:0000175">
    <property type="term" value="F:3'-5'-RNA exonuclease activity"/>
    <property type="evidence" value="ECO:0007669"/>
    <property type="project" value="TreeGrafter"/>
</dbReference>
<dbReference type="InterPro" id="IPR005135">
    <property type="entry name" value="Endo/exonuclease/phosphatase"/>
</dbReference>
<dbReference type="Pfam" id="PF03372">
    <property type="entry name" value="Exo_endo_phos"/>
    <property type="match status" value="1"/>
</dbReference>
<feature type="domain" description="Endonuclease/exonuclease/phosphatase" evidence="1">
    <location>
        <begin position="36"/>
        <end position="278"/>
    </location>
</feature>
<keyword evidence="2" id="KW-0255">Endonuclease</keyword>
<gene>
    <name evidence="2" type="ORF">SAE01_13940</name>
</gene>
<keyword evidence="2" id="KW-0378">Hydrolase</keyword>
<dbReference type="PANTHER" id="PTHR12121:SF36">
    <property type="entry name" value="ENDONUCLEASE_EXONUCLEASE_PHOSPHATASE DOMAIN-CONTAINING PROTEIN"/>
    <property type="match status" value="1"/>
</dbReference>
<evidence type="ECO:0000313" key="3">
    <source>
        <dbReference type="Proteomes" id="UP000321513"/>
    </source>
</evidence>
<dbReference type="PANTHER" id="PTHR12121">
    <property type="entry name" value="CARBON CATABOLITE REPRESSOR PROTEIN 4"/>
    <property type="match status" value="1"/>
</dbReference>
<evidence type="ECO:0000259" key="1">
    <source>
        <dbReference type="Pfam" id="PF03372"/>
    </source>
</evidence>